<comment type="similarity">
    <text evidence="1">Belongs to the 2S seed storage albumins family.</text>
</comment>
<keyword evidence="8" id="KW-1185">Reference proteome</keyword>
<name>A0AAV1CNG5_OLDCO</name>
<evidence type="ECO:0000313" key="8">
    <source>
        <dbReference type="Proteomes" id="UP001161247"/>
    </source>
</evidence>
<evidence type="ECO:0000256" key="5">
    <source>
        <dbReference type="SAM" id="SignalP"/>
    </source>
</evidence>
<evidence type="ECO:0000256" key="3">
    <source>
        <dbReference type="ARBA" id="ARBA00023129"/>
    </source>
</evidence>
<dbReference type="SMART" id="SM00499">
    <property type="entry name" value="AAI"/>
    <property type="match status" value="1"/>
</dbReference>
<organism evidence="7 8">
    <name type="scientific">Oldenlandia corymbosa var. corymbosa</name>
    <dbReference type="NCBI Taxonomy" id="529605"/>
    <lineage>
        <taxon>Eukaryota</taxon>
        <taxon>Viridiplantae</taxon>
        <taxon>Streptophyta</taxon>
        <taxon>Embryophyta</taxon>
        <taxon>Tracheophyta</taxon>
        <taxon>Spermatophyta</taxon>
        <taxon>Magnoliopsida</taxon>
        <taxon>eudicotyledons</taxon>
        <taxon>Gunneridae</taxon>
        <taxon>Pentapetalae</taxon>
        <taxon>asterids</taxon>
        <taxon>lamiids</taxon>
        <taxon>Gentianales</taxon>
        <taxon>Rubiaceae</taxon>
        <taxon>Rubioideae</taxon>
        <taxon>Spermacoceae</taxon>
        <taxon>Hedyotis-Oldenlandia complex</taxon>
        <taxon>Oldenlandia</taxon>
    </lineage>
</organism>
<feature type="chain" id="PRO_5043942582" evidence="5">
    <location>
        <begin position="21"/>
        <end position="166"/>
    </location>
</feature>
<feature type="compositionally biased region" description="Low complexity" evidence="4">
    <location>
        <begin position="61"/>
        <end position="71"/>
    </location>
</feature>
<dbReference type="SUPFAM" id="SSF47699">
    <property type="entry name" value="Bifunctional inhibitor/lipid-transfer protein/seed storage 2S albumin"/>
    <property type="match status" value="1"/>
</dbReference>
<evidence type="ECO:0000256" key="4">
    <source>
        <dbReference type="SAM" id="MobiDB-lite"/>
    </source>
</evidence>
<dbReference type="AlphaFoldDB" id="A0AAV1CNG5"/>
<dbReference type="PANTHER" id="PTHR35496">
    <property type="entry name" value="2S SEED STORAGE PROTEIN 1-RELATED"/>
    <property type="match status" value="1"/>
</dbReference>
<keyword evidence="3" id="KW-0708">Seed storage protein</keyword>
<feature type="signal peptide" evidence="5">
    <location>
        <begin position="1"/>
        <end position="20"/>
    </location>
</feature>
<dbReference type="EMBL" id="OX459119">
    <property type="protein sequence ID" value="CAI9096931.1"/>
    <property type="molecule type" value="Genomic_DNA"/>
</dbReference>
<dbReference type="Proteomes" id="UP001161247">
    <property type="component" value="Chromosome 2"/>
</dbReference>
<dbReference type="InterPro" id="IPR000617">
    <property type="entry name" value="Napin/2SS/CON"/>
</dbReference>
<keyword evidence="2" id="KW-0758">Storage protein</keyword>
<protein>
    <submittedName>
        <fullName evidence="7">OLC1v1033195C1</fullName>
    </submittedName>
</protein>
<proteinExistence type="inferred from homology"/>
<dbReference type="Gene3D" id="1.10.110.10">
    <property type="entry name" value="Plant lipid-transfer and hydrophobic proteins"/>
    <property type="match status" value="1"/>
</dbReference>
<feature type="domain" description="Bifunctional inhibitor/plant lipid transfer protein/seed storage helical" evidence="6">
    <location>
        <begin position="40"/>
        <end position="151"/>
    </location>
</feature>
<accession>A0AAV1CNG5</accession>
<dbReference type="InterPro" id="IPR036312">
    <property type="entry name" value="Bifun_inhib/LTP/seed_sf"/>
</dbReference>
<dbReference type="InterPro" id="IPR016140">
    <property type="entry name" value="Bifunc_inhib/LTP/seed_store"/>
</dbReference>
<dbReference type="PANTHER" id="PTHR35496:SF4">
    <property type="entry name" value="2S SULFUR-RICH SEED STORAGE PROTEIN 2-LIKE"/>
    <property type="match status" value="1"/>
</dbReference>
<evidence type="ECO:0000313" key="7">
    <source>
        <dbReference type="EMBL" id="CAI9096931.1"/>
    </source>
</evidence>
<gene>
    <name evidence="7" type="ORF">OLC1_LOCUS7561</name>
</gene>
<evidence type="ECO:0000259" key="6">
    <source>
        <dbReference type="SMART" id="SM00499"/>
    </source>
</evidence>
<dbReference type="GO" id="GO:0045735">
    <property type="term" value="F:nutrient reservoir activity"/>
    <property type="evidence" value="ECO:0007669"/>
    <property type="project" value="UniProtKB-KW"/>
</dbReference>
<dbReference type="Pfam" id="PF00234">
    <property type="entry name" value="Tryp_alpha_amyl"/>
    <property type="match status" value="1"/>
</dbReference>
<evidence type="ECO:0000256" key="1">
    <source>
        <dbReference type="ARBA" id="ARBA00008262"/>
    </source>
</evidence>
<feature type="region of interest" description="Disordered" evidence="4">
    <location>
        <begin position="60"/>
        <end position="85"/>
    </location>
</feature>
<sequence>MGKVIMFAASLVLLFAIAAAFDMEAIIPSYLNFMGKSQGCEKQLQKQQLDCCQTYLRESSRPVSPSSVSMVVDDDEDHNQGTGPSSWRDAFPRCCDQLEHVTKECRCQAITQAIQQQMQQRGQLQGVEMREMLQNARSLPVLCRIKKSQSCDIQIPTGPSVLDHLY</sequence>
<evidence type="ECO:0000256" key="2">
    <source>
        <dbReference type="ARBA" id="ARBA00022761"/>
    </source>
</evidence>
<reference evidence="7" key="1">
    <citation type="submission" date="2023-03" db="EMBL/GenBank/DDBJ databases">
        <authorList>
            <person name="Julca I."/>
        </authorList>
    </citation>
    <scope>NUCLEOTIDE SEQUENCE</scope>
</reference>
<keyword evidence="5" id="KW-0732">Signal</keyword>